<accession>A0A6C0F960</accession>
<dbReference type="EMBL" id="MN738795">
    <property type="protein sequence ID" value="QHT37381.1"/>
    <property type="molecule type" value="Genomic_DNA"/>
</dbReference>
<name>A0A6C0F960_9ZZZZ</name>
<evidence type="ECO:0000313" key="2">
    <source>
        <dbReference type="EMBL" id="QHT37381.1"/>
    </source>
</evidence>
<keyword evidence="1" id="KW-1133">Transmembrane helix</keyword>
<keyword evidence="1" id="KW-0812">Transmembrane</keyword>
<evidence type="ECO:0000256" key="1">
    <source>
        <dbReference type="SAM" id="Phobius"/>
    </source>
</evidence>
<proteinExistence type="predicted"/>
<feature type="transmembrane region" description="Helical" evidence="1">
    <location>
        <begin position="20"/>
        <end position="41"/>
    </location>
</feature>
<keyword evidence="1" id="KW-0472">Membrane</keyword>
<sequence length="59" mass="7168">MFLKITYRDLDGLLDVNTNYVYFYGLTFSSICTAVKSYELINNVKNHRQKDFIKYRMFR</sequence>
<organism evidence="2">
    <name type="scientific">viral metagenome</name>
    <dbReference type="NCBI Taxonomy" id="1070528"/>
    <lineage>
        <taxon>unclassified sequences</taxon>
        <taxon>metagenomes</taxon>
        <taxon>organismal metagenomes</taxon>
    </lineage>
</organism>
<protein>
    <submittedName>
        <fullName evidence="2">Uncharacterized protein</fullName>
    </submittedName>
</protein>
<dbReference type="AlphaFoldDB" id="A0A6C0F960"/>
<reference evidence="2" key="1">
    <citation type="journal article" date="2020" name="Nature">
        <title>Giant virus diversity and host interactions through global metagenomics.</title>
        <authorList>
            <person name="Schulz F."/>
            <person name="Roux S."/>
            <person name="Paez-Espino D."/>
            <person name="Jungbluth S."/>
            <person name="Walsh D.A."/>
            <person name="Denef V.J."/>
            <person name="McMahon K.D."/>
            <person name="Konstantinidis K.T."/>
            <person name="Eloe-Fadrosh E.A."/>
            <person name="Kyrpides N.C."/>
            <person name="Woyke T."/>
        </authorList>
    </citation>
    <scope>NUCLEOTIDE SEQUENCE</scope>
    <source>
        <strain evidence="2">GVMAG-S-ERX555967-131</strain>
    </source>
</reference>